<dbReference type="Pfam" id="PF22597">
    <property type="entry name" value="DYN_lid"/>
    <property type="match status" value="1"/>
</dbReference>
<dbReference type="InterPro" id="IPR011704">
    <property type="entry name" value="ATPase_dyneun-rel_AAA"/>
</dbReference>
<feature type="domain" description="AAA+ ATPase" evidence="2">
    <location>
        <begin position="190"/>
        <end position="365"/>
    </location>
</feature>
<dbReference type="Gene3D" id="3.40.50.300">
    <property type="entry name" value="P-loop containing nucleotide triphosphate hydrolases"/>
    <property type="match status" value="3"/>
</dbReference>
<dbReference type="Pfam" id="PF07728">
    <property type="entry name" value="AAA_5"/>
    <property type="match status" value="1"/>
</dbReference>
<evidence type="ECO:0000256" key="1">
    <source>
        <dbReference type="ARBA" id="ARBA00008887"/>
    </source>
</evidence>
<sequence length="863" mass="96813">MKKLFAGIHAVDFDDGNSQIISMKSLEGEIVTLQNPIKVSMNVEILCLADAILFTERCEESIKDGSNPNFLKELQGKLESYTSVDLGGDSDDQESQVLSLKLKALILDTIHNIDVVRFLLDSKTTSVSEWAWQKQLRFYLNNEQNAIMRMVDAEFNYTYEYQGNAPKLVHTPLTDKCYLTLTQGMHMGLGGNPYGPAGTGKTESVKALGSLFGRQVLVFNCDEGIDVRSMGRIFVGLVKCGAWGCFDEFNRLEEAVLSAVSMQIQTIQASIKSKAKTTLLLDKEVPVDPNSGIFITLNPAGKGYGGRQKLPDNLKQLFRPVAMSRPDNELIAEEALVSVIIITKSILTVIMKSYLSFRFDDLVKDVFPGTHFRGVGYEQLAEVLKETFEDLGLIPNEKQIKKALELYEQLQQRMGVVIVGPSGSGKTTLWKTLCQTLLKIDHKVKRYVVNPKAIPRHQLLGHIDHDTREWSDGVITASARQVVKEPIDVTSWIICDGDIDPEWIESLNSVLDDNRLLTMPSGERIQFGPNVNFLFETHDLSSASPATISRMGMIFLSDEDTDIRAVVLSWLKTQSEEGKKYLEPYIDQYFFKALNWVLSAGESHVDTSLVGWVWNGLSHLSNITSKTHFALGLIRGLGGNLPEAQLVEFAQNVFSWVGEHSPDPRKPLNVFYNENRDTLESYSSENIDTSSLSINDNPIIMTASAKASLDSFNLWLQPETSQPFILVGPEGCGKSLLLDYCFSQLRSAQVAKIHCSAYTEPEHVLQKLSQVCMVISTNTGRVLRPKDCERLILYLKDLNLPKPDKWGTCQLITFLQQVREAFTVDDYSHYLFTPRDLTRWVKGLMRYEIPEGDKSLEPLLEVC</sequence>
<comment type="caution">
    <text evidence="3">The sequence shown here is derived from an EMBL/GenBank/DDBJ whole genome shotgun (WGS) entry which is preliminary data.</text>
</comment>
<dbReference type="InterPro" id="IPR026983">
    <property type="entry name" value="DHC"/>
</dbReference>
<dbReference type="FunFam" id="3.40.50.300:FF:000706">
    <property type="entry name" value="Cytoplasmic dynein 2 heavy chain 1"/>
    <property type="match status" value="1"/>
</dbReference>
<dbReference type="GO" id="GO:0045505">
    <property type="term" value="F:dynein intermediate chain binding"/>
    <property type="evidence" value="ECO:0007669"/>
    <property type="project" value="InterPro"/>
</dbReference>
<dbReference type="GO" id="GO:0005524">
    <property type="term" value="F:ATP binding"/>
    <property type="evidence" value="ECO:0007669"/>
    <property type="project" value="InterPro"/>
</dbReference>
<accession>A0A5N5TD38</accession>
<dbReference type="Pfam" id="PF12774">
    <property type="entry name" value="AAA_6"/>
    <property type="match status" value="1"/>
</dbReference>
<comment type="similarity">
    <text evidence="1">Belongs to the dynein heavy chain family.</text>
</comment>
<organism evidence="3 4">
    <name type="scientific">Armadillidium nasatum</name>
    <dbReference type="NCBI Taxonomy" id="96803"/>
    <lineage>
        <taxon>Eukaryota</taxon>
        <taxon>Metazoa</taxon>
        <taxon>Ecdysozoa</taxon>
        <taxon>Arthropoda</taxon>
        <taxon>Crustacea</taxon>
        <taxon>Multicrustacea</taxon>
        <taxon>Malacostraca</taxon>
        <taxon>Eumalacostraca</taxon>
        <taxon>Peracarida</taxon>
        <taxon>Isopoda</taxon>
        <taxon>Oniscidea</taxon>
        <taxon>Crinocheta</taxon>
        <taxon>Armadillidiidae</taxon>
        <taxon>Armadillidium</taxon>
    </lineage>
</organism>
<keyword evidence="4" id="KW-1185">Reference proteome</keyword>
<dbReference type="InterPro" id="IPR054354">
    <property type="entry name" value="DYNC2H1-like_lid"/>
</dbReference>
<dbReference type="GO" id="GO:0016887">
    <property type="term" value="F:ATP hydrolysis activity"/>
    <property type="evidence" value="ECO:0007669"/>
    <property type="project" value="InterPro"/>
</dbReference>
<reference evidence="3 4" key="1">
    <citation type="journal article" date="2019" name="PLoS Biol.">
        <title>Sex chromosomes control vertical transmission of feminizing Wolbachia symbionts in an isopod.</title>
        <authorList>
            <person name="Becking T."/>
            <person name="Chebbi M.A."/>
            <person name="Giraud I."/>
            <person name="Moumen B."/>
            <person name="Laverre T."/>
            <person name="Caubet Y."/>
            <person name="Peccoud J."/>
            <person name="Gilbert C."/>
            <person name="Cordaux R."/>
        </authorList>
    </citation>
    <scope>NUCLEOTIDE SEQUENCE [LARGE SCALE GENOMIC DNA]</scope>
    <source>
        <strain evidence="3">ANa2</strain>
        <tissue evidence="3">Whole body excluding digestive tract and cuticle</tissue>
    </source>
</reference>
<dbReference type="GO" id="GO:0051959">
    <property type="term" value="F:dynein light intermediate chain binding"/>
    <property type="evidence" value="ECO:0007669"/>
    <property type="project" value="InterPro"/>
</dbReference>
<evidence type="ECO:0000313" key="3">
    <source>
        <dbReference type="EMBL" id="KAB7504442.1"/>
    </source>
</evidence>
<dbReference type="InterPro" id="IPR049400">
    <property type="entry name" value="DYNC2H1_AAA_dom"/>
</dbReference>
<evidence type="ECO:0000313" key="4">
    <source>
        <dbReference type="Proteomes" id="UP000326759"/>
    </source>
</evidence>
<dbReference type="OrthoDB" id="447173at2759"/>
<protein>
    <submittedName>
        <fullName evidence="3">Cytoplasmic dynein 2 heavy chain 1</fullName>
    </submittedName>
</protein>
<dbReference type="PANTHER" id="PTHR45703">
    <property type="entry name" value="DYNEIN HEAVY CHAIN"/>
    <property type="match status" value="1"/>
</dbReference>
<dbReference type="Gene3D" id="1.20.58.1120">
    <property type="match status" value="1"/>
</dbReference>
<evidence type="ECO:0000259" key="2">
    <source>
        <dbReference type="SMART" id="SM00382"/>
    </source>
</evidence>
<gene>
    <name evidence="3" type="primary">DYH1B_1</name>
    <name evidence="3" type="ORF">Anas_05737</name>
</gene>
<feature type="domain" description="AAA+ ATPase" evidence="2">
    <location>
        <begin position="412"/>
        <end position="567"/>
    </location>
</feature>
<dbReference type="GO" id="GO:0007018">
    <property type="term" value="P:microtubule-based movement"/>
    <property type="evidence" value="ECO:0007669"/>
    <property type="project" value="InterPro"/>
</dbReference>
<dbReference type="AlphaFoldDB" id="A0A5N5TD38"/>
<dbReference type="InterPro" id="IPR035699">
    <property type="entry name" value="AAA_6"/>
</dbReference>
<dbReference type="PANTHER" id="PTHR45703:SF22">
    <property type="entry name" value="DYNEIN CYTOPLASMIC 2 HEAVY CHAIN 1"/>
    <property type="match status" value="1"/>
</dbReference>
<dbReference type="SUPFAM" id="SSF52540">
    <property type="entry name" value="P-loop containing nucleoside triphosphate hydrolases"/>
    <property type="match status" value="3"/>
</dbReference>
<dbReference type="InterPro" id="IPR003593">
    <property type="entry name" value="AAA+_ATPase"/>
</dbReference>
<dbReference type="SMART" id="SM00382">
    <property type="entry name" value="AAA"/>
    <property type="match status" value="2"/>
</dbReference>
<dbReference type="Proteomes" id="UP000326759">
    <property type="component" value="Unassembled WGS sequence"/>
</dbReference>
<dbReference type="GO" id="GO:0030286">
    <property type="term" value="C:dynein complex"/>
    <property type="evidence" value="ECO:0007669"/>
    <property type="project" value="InterPro"/>
</dbReference>
<dbReference type="InterPro" id="IPR027417">
    <property type="entry name" value="P-loop_NTPase"/>
</dbReference>
<proteinExistence type="inferred from homology"/>
<dbReference type="Pfam" id="PF21264">
    <property type="entry name" value="DYNC2H1_AAA_dom"/>
    <property type="match status" value="1"/>
</dbReference>
<name>A0A5N5TD38_9CRUS</name>
<dbReference type="EMBL" id="SEYY01003171">
    <property type="protein sequence ID" value="KAB7504442.1"/>
    <property type="molecule type" value="Genomic_DNA"/>
</dbReference>
<dbReference type="FunFam" id="3.40.50.300:FF:000071">
    <property type="entry name" value="Cytoplasmic dynein heavy chain 1"/>
    <property type="match status" value="1"/>
</dbReference>